<reference evidence="4 5" key="1">
    <citation type="journal article" date="2012" name="Eukaryot. Cell">
        <title>Genome sequence of the Trichosporon asahii environmental strain CBS 8904.</title>
        <authorList>
            <person name="Yang R.Y."/>
            <person name="Li H.T."/>
            <person name="Zhu H."/>
            <person name="Zhou G.P."/>
            <person name="Wang M."/>
            <person name="Wang L."/>
        </authorList>
    </citation>
    <scope>NUCLEOTIDE SEQUENCE [LARGE SCALE GENOMIC DNA]</scope>
    <source>
        <strain evidence="4 5">CBS 8904</strain>
    </source>
</reference>
<gene>
    <name evidence="4" type="ORF">A1Q2_04841</name>
</gene>
<evidence type="ECO:0000259" key="3">
    <source>
        <dbReference type="PROSITE" id="PS51505"/>
    </source>
</evidence>
<dbReference type="PANTHER" id="PTHR47805:SF1">
    <property type="entry name" value="SAGA-ASSOCIATED FACTOR 73"/>
    <property type="match status" value="1"/>
</dbReference>
<keyword evidence="1" id="KW-0175">Coiled coil</keyword>
<feature type="compositionally biased region" description="Pro residues" evidence="2">
    <location>
        <begin position="328"/>
        <end position="338"/>
    </location>
</feature>
<feature type="compositionally biased region" description="Low complexity" evidence="2">
    <location>
        <begin position="314"/>
        <end position="327"/>
    </location>
</feature>
<dbReference type="GO" id="GO:0031048">
    <property type="term" value="P:regulatory ncRNA-mediated heterochromatin formation"/>
    <property type="evidence" value="ECO:0007669"/>
    <property type="project" value="TreeGrafter"/>
</dbReference>
<dbReference type="GO" id="GO:0000124">
    <property type="term" value="C:SAGA complex"/>
    <property type="evidence" value="ECO:0007669"/>
    <property type="project" value="InterPro"/>
</dbReference>
<proteinExistence type="predicted"/>
<feature type="region of interest" description="Disordered" evidence="2">
    <location>
        <begin position="1"/>
        <end position="42"/>
    </location>
</feature>
<dbReference type="OMA" id="RIGMASK"/>
<dbReference type="InParanoid" id="K1VJ71"/>
<dbReference type="STRING" id="1220162.K1VJ71"/>
<evidence type="ECO:0000313" key="5">
    <source>
        <dbReference type="Proteomes" id="UP000006757"/>
    </source>
</evidence>
<dbReference type="OrthoDB" id="21678at2759"/>
<feature type="region of interest" description="Disordered" evidence="2">
    <location>
        <begin position="312"/>
        <end position="342"/>
    </location>
</feature>
<dbReference type="PROSITE" id="PS51505">
    <property type="entry name" value="SCA7"/>
    <property type="match status" value="1"/>
</dbReference>
<feature type="coiled-coil region" evidence="1">
    <location>
        <begin position="142"/>
        <end position="176"/>
    </location>
</feature>
<dbReference type="InterPro" id="IPR013243">
    <property type="entry name" value="SCA7_dom"/>
</dbReference>
<dbReference type="AlphaFoldDB" id="K1VJ71"/>
<dbReference type="Gene3D" id="6.10.140.1270">
    <property type="match status" value="1"/>
</dbReference>
<evidence type="ECO:0000256" key="1">
    <source>
        <dbReference type="SAM" id="Coils"/>
    </source>
</evidence>
<accession>K1VJ71</accession>
<organism evidence="4 5">
    <name type="scientific">Trichosporon asahii var. asahii (strain CBS 8904)</name>
    <name type="common">Yeast</name>
    <dbReference type="NCBI Taxonomy" id="1220162"/>
    <lineage>
        <taxon>Eukaryota</taxon>
        <taxon>Fungi</taxon>
        <taxon>Dikarya</taxon>
        <taxon>Basidiomycota</taxon>
        <taxon>Agaricomycotina</taxon>
        <taxon>Tremellomycetes</taxon>
        <taxon>Trichosporonales</taxon>
        <taxon>Trichosporonaceae</taxon>
        <taxon>Trichosporon</taxon>
    </lineage>
</organism>
<dbReference type="FunCoup" id="K1VJ71">
    <property type="interactions" value="29"/>
</dbReference>
<keyword evidence="5" id="KW-1185">Reference proteome</keyword>
<dbReference type="PANTHER" id="PTHR47805">
    <property type="entry name" value="SAGA-ASSOCIATED FACTOR 73"/>
    <property type="match status" value="1"/>
</dbReference>
<dbReference type="Pfam" id="PF08313">
    <property type="entry name" value="SCA7"/>
    <property type="match status" value="1"/>
</dbReference>
<feature type="compositionally biased region" description="Pro residues" evidence="2">
    <location>
        <begin position="20"/>
        <end position="37"/>
    </location>
</feature>
<dbReference type="GO" id="GO:1904802">
    <property type="term" value="P:RITS complex assembly"/>
    <property type="evidence" value="ECO:0007669"/>
    <property type="project" value="TreeGrafter"/>
</dbReference>
<feature type="domain" description="SCA7" evidence="3">
    <location>
        <begin position="177"/>
        <end position="243"/>
    </location>
</feature>
<protein>
    <submittedName>
        <fullName evidence="4">Histone acetylation-related protein</fullName>
    </submittedName>
</protein>
<evidence type="ECO:0000313" key="4">
    <source>
        <dbReference type="EMBL" id="EKD00831.1"/>
    </source>
</evidence>
<dbReference type="Proteomes" id="UP000006757">
    <property type="component" value="Unassembled WGS sequence"/>
</dbReference>
<evidence type="ECO:0000256" key="2">
    <source>
        <dbReference type="SAM" id="MobiDB-lite"/>
    </source>
</evidence>
<comment type="caution">
    <text evidence="4">The sequence shown here is derived from an EMBL/GenBank/DDBJ whole genome shotgun (WGS) entry which is preliminary data.</text>
</comment>
<dbReference type="eggNOG" id="KOG4140">
    <property type="taxonomic scope" value="Eukaryota"/>
</dbReference>
<dbReference type="InterPro" id="IPR037804">
    <property type="entry name" value="SGF73"/>
</dbReference>
<dbReference type="HOGENOM" id="CLU_706005_0_0_1"/>
<feature type="compositionally biased region" description="Basic residues" evidence="2">
    <location>
        <begin position="100"/>
        <end position="111"/>
    </location>
</feature>
<sequence length="399" mass="44046">MLKLRARSSPDRPAFSFETSPPPSEDAPGPFPRPPGEFLPERDMHMYGAQPVDGEQFEPGRSLVRCPRCSRTVLEWASADHKRICSHVLDGTPLLAKKVKGDKRVDGKKRRASEGESDASPSKLKRQRMLEDIDDEDLTSVKGLKKSEIKKLLKERERLRKRAAKEQERAAIAERKRQRALNPLDYDRQCGVINDKGLPCSRSLTCKTHTVGAKRAVQGRTRPYDELYIEWQRTHNPNFKEPAPKKEGNKLALKAVTAQKKRRALADEDGLRFDEDGAREMEELIRATRICGDRVKNVSSALGNGFTLPPSAPAAPKGAPAASAAAAPAPPRPRPAQTPFPSVWRTTTYEQLNMGDLLTKALAARPRPQPQLPARIGMASKPGPVSLVPPPAPQQGVTA</sequence>
<feature type="region of interest" description="Disordered" evidence="2">
    <location>
        <begin position="100"/>
        <end position="128"/>
    </location>
</feature>
<feature type="region of interest" description="Disordered" evidence="2">
    <location>
        <begin position="364"/>
        <end position="399"/>
    </location>
</feature>
<dbReference type="EMBL" id="AMBO01000333">
    <property type="protein sequence ID" value="EKD00831.1"/>
    <property type="molecule type" value="Genomic_DNA"/>
</dbReference>
<name>K1VJ71_TRIAC</name>
<dbReference type="GO" id="GO:0006357">
    <property type="term" value="P:regulation of transcription by RNA polymerase II"/>
    <property type="evidence" value="ECO:0007669"/>
    <property type="project" value="TreeGrafter"/>
</dbReference>